<comment type="caution">
    <text evidence="19">The sequence shown here is derived from an EMBL/GenBank/DDBJ whole genome shotgun (WGS) entry which is preliminary data.</text>
</comment>
<dbReference type="SUPFAM" id="SSF81624">
    <property type="entry name" value="N-terminal domain of MutM-like DNA repair proteins"/>
    <property type="match status" value="1"/>
</dbReference>
<dbReference type="InterPro" id="IPR012319">
    <property type="entry name" value="FPG_cat"/>
</dbReference>
<evidence type="ECO:0000256" key="2">
    <source>
        <dbReference type="ARBA" id="ARBA00001947"/>
    </source>
</evidence>
<name>A0A1G2I3U9_9BACT</name>
<keyword evidence="10" id="KW-0238">DNA-binding</keyword>
<evidence type="ECO:0000256" key="11">
    <source>
        <dbReference type="ARBA" id="ARBA00023204"/>
    </source>
</evidence>
<evidence type="ECO:0000256" key="9">
    <source>
        <dbReference type="ARBA" id="ARBA00022833"/>
    </source>
</evidence>
<evidence type="ECO:0000256" key="10">
    <source>
        <dbReference type="ARBA" id="ARBA00023125"/>
    </source>
</evidence>
<dbReference type="EMBL" id="MHOT01000012">
    <property type="protein sequence ID" value="OGZ69349.1"/>
    <property type="molecule type" value="Genomic_DNA"/>
</dbReference>
<evidence type="ECO:0000256" key="6">
    <source>
        <dbReference type="ARBA" id="ARBA00022763"/>
    </source>
</evidence>
<dbReference type="GO" id="GO:0003684">
    <property type="term" value="F:damaged DNA binding"/>
    <property type="evidence" value="ECO:0007669"/>
    <property type="project" value="InterPro"/>
</dbReference>
<evidence type="ECO:0000256" key="3">
    <source>
        <dbReference type="ARBA" id="ARBA00009409"/>
    </source>
</evidence>
<dbReference type="SMART" id="SM00898">
    <property type="entry name" value="Fapy_DNA_glyco"/>
    <property type="match status" value="1"/>
</dbReference>
<keyword evidence="14" id="KW-0326">Glycosidase</keyword>
<proteinExistence type="inferred from homology"/>
<evidence type="ECO:0000259" key="18">
    <source>
        <dbReference type="PROSITE" id="PS51068"/>
    </source>
</evidence>
<dbReference type="FunFam" id="1.10.8.50:FF:000003">
    <property type="entry name" value="Formamidopyrimidine-DNA glycosylase"/>
    <property type="match status" value="1"/>
</dbReference>
<evidence type="ECO:0000256" key="13">
    <source>
        <dbReference type="ARBA" id="ARBA00023268"/>
    </source>
</evidence>
<dbReference type="InterPro" id="IPR035937">
    <property type="entry name" value="FPG_N"/>
</dbReference>
<reference evidence="19 20" key="1">
    <citation type="journal article" date="2016" name="Nat. Commun.">
        <title>Thousands of microbial genomes shed light on interconnected biogeochemical processes in an aquifer system.</title>
        <authorList>
            <person name="Anantharaman K."/>
            <person name="Brown C.T."/>
            <person name="Hug L.A."/>
            <person name="Sharon I."/>
            <person name="Castelle C.J."/>
            <person name="Probst A.J."/>
            <person name="Thomas B.C."/>
            <person name="Singh A."/>
            <person name="Wilkins M.J."/>
            <person name="Karaoz U."/>
            <person name="Brodie E.L."/>
            <person name="Williams K.H."/>
            <person name="Hubbard S.S."/>
            <person name="Banfield J.F."/>
        </authorList>
    </citation>
    <scope>NUCLEOTIDE SEQUENCE [LARGE SCALE GENOMIC DNA]</scope>
</reference>
<dbReference type="SUPFAM" id="SSF57716">
    <property type="entry name" value="Glucocorticoid receptor-like (DNA-binding domain)"/>
    <property type="match status" value="1"/>
</dbReference>
<dbReference type="PANTHER" id="PTHR22993:SF9">
    <property type="entry name" value="FORMAMIDOPYRIMIDINE-DNA GLYCOSYLASE"/>
    <property type="match status" value="1"/>
</dbReference>
<dbReference type="GO" id="GO:0034039">
    <property type="term" value="F:8-oxo-7,8-dihydroguanine DNA N-glycosylase activity"/>
    <property type="evidence" value="ECO:0007669"/>
    <property type="project" value="TreeGrafter"/>
</dbReference>
<protein>
    <submittedName>
        <fullName evidence="19">DNA-formamidopyrimidine glycosylase</fullName>
    </submittedName>
</protein>
<keyword evidence="9" id="KW-0862">Zinc</keyword>
<keyword evidence="12" id="KW-0456">Lyase</keyword>
<dbReference type="InterPro" id="IPR000214">
    <property type="entry name" value="Znf_DNA_glyclase/AP_lyase"/>
</dbReference>
<dbReference type="PROSITE" id="PS51066">
    <property type="entry name" value="ZF_FPG_2"/>
    <property type="match status" value="1"/>
</dbReference>
<dbReference type="InterPro" id="IPR020629">
    <property type="entry name" value="FPG_Glyclase"/>
</dbReference>
<organism evidence="19 20">
    <name type="scientific">Candidatus Staskawiczbacteria bacterium RIFCSPHIGHO2_02_FULL_42_22</name>
    <dbReference type="NCBI Taxonomy" id="1802207"/>
    <lineage>
        <taxon>Bacteria</taxon>
        <taxon>Candidatus Staskawicziibacteriota</taxon>
    </lineage>
</organism>
<dbReference type="Pfam" id="PF06827">
    <property type="entry name" value="zf-FPG_IleRS"/>
    <property type="match status" value="1"/>
</dbReference>
<keyword evidence="11" id="KW-0234">DNA repair</keyword>
<feature type="domain" description="Formamidopyrimidine-DNA glycosylase catalytic" evidence="18">
    <location>
        <begin position="2"/>
        <end position="131"/>
    </location>
</feature>
<dbReference type="NCBIfam" id="NF002211">
    <property type="entry name" value="PRK01103.1"/>
    <property type="match status" value="1"/>
</dbReference>
<dbReference type="Pfam" id="PF06831">
    <property type="entry name" value="H2TH"/>
    <property type="match status" value="1"/>
</dbReference>
<sequence>MPELPEVETTIRGLHSKVLKRTFVDVWSDWKKTVKKPKDFELFKKELQGKKIIRVWRKAKNVIFDLSKGYSLLIHMKMTGHLMVGKWHLEHGKWQPDKKGPLEEKINMFIHMLFTMDDGQMIALSDLRKFAKVELWKTEELLNSKEFLGLGPEPMEKSFTLAKFKQALKGKRGKIKQVIMVPEVIAGIGNIYSSEALWWARIHPKKDVSKLTDTELALLYKAIKKVLAAGIKLGGESFADYRDIDGKKGHFDKERRVYKREKQPCFRCRTPILRLKFGGRSAFFCPTCQVL</sequence>
<evidence type="ECO:0000256" key="5">
    <source>
        <dbReference type="ARBA" id="ARBA00022723"/>
    </source>
</evidence>
<gene>
    <name evidence="19" type="ORF">A3D44_02725</name>
</gene>
<dbReference type="InterPro" id="IPR015886">
    <property type="entry name" value="H2TH_FPG"/>
</dbReference>
<dbReference type="PANTHER" id="PTHR22993">
    <property type="entry name" value="FORMAMIDOPYRIMIDINE-DNA GLYCOSYLASE"/>
    <property type="match status" value="1"/>
</dbReference>
<dbReference type="CDD" id="cd08966">
    <property type="entry name" value="EcFpg-like_N"/>
    <property type="match status" value="1"/>
</dbReference>
<comment type="similarity">
    <text evidence="3">Belongs to the FPG family.</text>
</comment>
<comment type="subunit">
    <text evidence="4">Monomer.</text>
</comment>
<dbReference type="Gene3D" id="3.20.190.10">
    <property type="entry name" value="MutM-like, N-terminal"/>
    <property type="match status" value="1"/>
</dbReference>
<evidence type="ECO:0000256" key="4">
    <source>
        <dbReference type="ARBA" id="ARBA00011245"/>
    </source>
</evidence>
<keyword evidence="8" id="KW-0378">Hydrolase</keyword>
<comment type="catalytic activity">
    <reaction evidence="1">
        <text>Hydrolysis of DNA containing ring-opened 7-methylguanine residues, releasing 2,6-diamino-4-hydroxy-5-(N-methyl)formamidopyrimidine.</text>
        <dbReference type="EC" id="3.2.2.23"/>
    </reaction>
</comment>
<evidence type="ECO:0000256" key="8">
    <source>
        <dbReference type="ARBA" id="ARBA00022801"/>
    </source>
</evidence>
<dbReference type="Gene3D" id="1.10.8.50">
    <property type="match status" value="1"/>
</dbReference>
<evidence type="ECO:0000259" key="17">
    <source>
        <dbReference type="PROSITE" id="PS51066"/>
    </source>
</evidence>
<keyword evidence="13" id="KW-0511">Multifunctional enzyme</keyword>
<evidence type="ECO:0000256" key="15">
    <source>
        <dbReference type="ARBA" id="ARBA00044632"/>
    </source>
</evidence>
<feature type="domain" description="FPG-type" evidence="17">
    <location>
        <begin position="256"/>
        <end position="290"/>
    </location>
</feature>
<keyword evidence="6" id="KW-0227">DNA damage</keyword>
<dbReference type="GO" id="GO:0006284">
    <property type="term" value="P:base-excision repair"/>
    <property type="evidence" value="ECO:0007669"/>
    <property type="project" value="InterPro"/>
</dbReference>
<dbReference type="PROSITE" id="PS51068">
    <property type="entry name" value="FPG_CAT"/>
    <property type="match status" value="1"/>
</dbReference>
<dbReference type="STRING" id="1802207.A3D44_02725"/>
<evidence type="ECO:0000313" key="19">
    <source>
        <dbReference type="EMBL" id="OGZ69349.1"/>
    </source>
</evidence>
<dbReference type="Pfam" id="PF01149">
    <property type="entry name" value="Fapy_DNA_glyco"/>
    <property type="match status" value="1"/>
</dbReference>
<accession>A0A1G2I3U9</accession>
<comment type="cofactor">
    <cofactor evidence="2">
        <name>Zn(2+)</name>
        <dbReference type="ChEBI" id="CHEBI:29105"/>
    </cofactor>
</comment>
<evidence type="ECO:0000256" key="7">
    <source>
        <dbReference type="ARBA" id="ARBA00022771"/>
    </source>
</evidence>
<dbReference type="NCBIfam" id="TIGR00577">
    <property type="entry name" value="fpg"/>
    <property type="match status" value="1"/>
</dbReference>
<keyword evidence="7 16" id="KW-0863">Zinc-finger</keyword>
<evidence type="ECO:0000256" key="12">
    <source>
        <dbReference type="ARBA" id="ARBA00023239"/>
    </source>
</evidence>
<dbReference type="Proteomes" id="UP000178820">
    <property type="component" value="Unassembled WGS sequence"/>
</dbReference>
<dbReference type="SMART" id="SM01232">
    <property type="entry name" value="H2TH"/>
    <property type="match status" value="1"/>
</dbReference>
<dbReference type="InterPro" id="IPR010979">
    <property type="entry name" value="Ribosomal_uS13-like_H2TH"/>
</dbReference>
<comment type="catalytic activity">
    <reaction evidence="15">
        <text>2'-deoxyribonucleotide-(2'-deoxyribose 5'-phosphate)-2'-deoxyribonucleotide-DNA = a 3'-end 2'-deoxyribonucleotide-(2,3-dehydro-2,3-deoxyribose 5'-phosphate)-DNA + a 5'-end 5'-phospho-2'-deoxyribonucleoside-DNA + H(+)</text>
        <dbReference type="Rhea" id="RHEA:66592"/>
        <dbReference type="Rhea" id="RHEA-COMP:13180"/>
        <dbReference type="Rhea" id="RHEA-COMP:16897"/>
        <dbReference type="Rhea" id="RHEA-COMP:17067"/>
        <dbReference type="ChEBI" id="CHEBI:15378"/>
        <dbReference type="ChEBI" id="CHEBI:136412"/>
        <dbReference type="ChEBI" id="CHEBI:157695"/>
        <dbReference type="ChEBI" id="CHEBI:167181"/>
        <dbReference type="EC" id="4.2.99.18"/>
    </reaction>
</comment>
<keyword evidence="5" id="KW-0479">Metal-binding</keyword>
<dbReference type="InterPro" id="IPR010663">
    <property type="entry name" value="Znf_FPG/IleRS"/>
</dbReference>
<evidence type="ECO:0000313" key="20">
    <source>
        <dbReference type="Proteomes" id="UP000178820"/>
    </source>
</evidence>
<dbReference type="AlphaFoldDB" id="A0A1G2I3U9"/>
<evidence type="ECO:0000256" key="14">
    <source>
        <dbReference type="ARBA" id="ARBA00023295"/>
    </source>
</evidence>
<dbReference type="GO" id="GO:0008270">
    <property type="term" value="F:zinc ion binding"/>
    <property type="evidence" value="ECO:0007669"/>
    <property type="project" value="UniProtKB-KW"/>
</dbReference>
<dbReference type="GO" id="GO:0140078">
    <property type="term" value="F:class I DNA-(apurinic or apyrimidinic site) endonuclease activity"/>
    <property type="evidence" value="ECO:0007669"/>
    <property type="project" value="UniProtKB-EC"/>
</dbReference>
<dbReference type="SUPFAM" id="SSF46946">
    <property type="entry name" value="S13-like H2TH domain"/>
    <property type="match status" value="1"/>
</dbReference>
<evidence type="ECO:0000256" key="16">
    <source>
        <dbReference type="PROSITE-ProRule" id="PRU00391"/>
    </source>
</evidence>
<evidence type="ECO:0000256" key="1">
    <source>
        <dbReference type="ARBA" id="ARBA00001668"/>
    </source>
</evidence>